<dbReference type="Pfam" id="PF09742">
    <property type="entry name" value="Dymeclin"/>
    <property type="match status" value="1"/>
</dbReference>
<evidence type="ECO:0000256" key="3">
    <source>
        <dbReference type="ARBA" id="ARBA00022707"/>
    </source>
</evidence>
<comment type="caution">
    <text evidence="6">The sequence shown here is derived from an EMBL/GenBank/DDBJ whole genome shotgun (WGS) entry which is preliminary data.</text>
</comment>
<dbReference type="InterPro" id="IPR019142">
    <property type="entry name" value="Dymeclin"/>
</dbReference>
<dbReference type="PANTHER" id="PTHR12895:SF9">
    <property type="entry name" value="DYMECLIN"/>
    <property type="match status" value="1"/>
</dbReference>
<keyword evidence="7" id="KW-1185">Reference proteome</keyword>
<keyword evidence="4" id="KW-0449">Lipoprotein</keyword>
<dbReference type="GO" id="GO:0005794">
    <property type="term" value="C:Golgi apparatus"/>
    <property type="evidence" value="ECO:0007669"/>
    <property type="project" value="TreeGrafter"/>
</dbReference>
<protein>
    <recommendedName>
        <fullName evidence="2">Dymeclin</fullName>
    </recommendedName>
</protein>
<evidence type="ECO:0000313" key="5">
    <source>
        <dbReference type="EMBL" id="KAK3875009.1"/>
    </source>
</evidence>
<accession>A0AAE1FY33</accession>
<dbReference type="EMBL" id="JAWQEG010001378">
    <property type="protein sequence ID" value="KAK3879918.1"/>
    <property type="molecule type" value="Genomic_DNA"/>
</dbReference>
<dbReference type="Proteomes" id="UP001286313">
    <property type="component" value="Unassembled WGS sequence"/>
</dbReference>
<keyword evidence="3" id="KW-0519">Myristate</keyword>
<name>A0AAE1FY33_PETCI</name>
<organism evidence="6 7">
    <name type="scientific">Petrolisthes cinctipes</name>
    <name type="common">Flat porcelain crab</name>
    <dbReference type="NCBI Taxonomy" id="88211"/>
    <lineage>
        <taxon>Eukaryota</taxon>
        <taxon>Metazoa</taxon>
        <taxon>Ecdysozoa</taxon>
        <taxon>Arthropoda</taxon>
        <taxon>Crustacea</taxon>
        <taxon>Multicrustacea</taxon>
        <taxon>Malacostraca</taxon>
        <taxon>Eumalacostraca</taxon>
        <taxon>Eucarida</taxon>
        <taxon>Decapoda</taxon>
        <taxon>Pleocyemata</taxon>
        <taxon>Anomura</taxon>
        <taxon>Galatheoidea</taxon>
        <taxon>Porcellanidae</taxon>
        <taxon>Petrolisthes</taxon>
    </lineage>
</organism>
<evidence type="ECO:0000256" key="2">
    <source>
        <dbReference type="ARBA" id="ARBA00015736"/>
    </source>
</evidence>
<dbReference type="GO" id="GO:0007030">
    <property type="term" value="P:Golgi organization"/>
    <property type="evidence" value="ECO:0007669"/>
    <property type="project" value="TreeGrafter"/>
</dbReference>
<evidence type="ECO:0000313" key="7">
    <source>
        <dbReference type="Proteomes" id="UP001286313"/>
    </source>
</evidence>
<proteinExistence type="inferred from homology"/>
<comment type="similarity">
    <text evidence="1">Belongs to the dymeclin family.</text>
</comment>
<dbReference type="PANTHER" id="PTHR12895">
    <property type="entry name" value="DYMECLIN"/>
    <property type="match status" value="1"/>
</dbReference>
<evidence type="ECO:0000313" key="6">
    <source>
        <dbReference type="EMBL" id="KAK3879918.1"/>
    </source>
</evidence>
<reference evidence="6" key="1">
    <citation type="submission" date="2023-10" db="EMBL/GenBank/DDBJ databases">
        <title>Genome assemblies of two species of porcelain crab, Petrolisthes cinctipes and Petrolisthes manimaculis (Anomura: Porcellanidae).</title>
        <authorList>
            <person name="Angst P."/>
        </authorList>
    </citation>
    <scope>NUCLEOTIDE SEQUENCE</scope>
    <source>
        <strain evidence="6">PB745_01</strain>
        <tissue evidence="6">Gill</tissue>
    </source>
</reference>
<dbReference type="AlphaFoldDB" id="A0AAE1FY33"/>
<sequence>MGAGSSSLSQLSSNVYLKRFVGSDVITANDPFWNQLLSFTFSIPNSSSDYRLLEESILPLFRELLENHESSGNIAALIHVFLTRATELKASAHCDNNVFTWQAFNALFIVRCVCKLLFQHLSEEEVINVMQTSPTTGEEEGSVMDENLVEDLVTSLVEVVVDVPLVDLTYALHQEATTTLLVLTSSLMFTSGDTSVHNILKMLMTGRASIHACLFVKTLLKRFMAQDRPPGKNESGSIILGLASGLWNVLTLGLAGNGEEPSTQGGVVESPLANQSVLLLLVLANHYTAHRTTSNPYRQALLHAQNFHDPAESTPTQAVATFKLEFATLYQSLYTHLRDDQTTLLLYLLLHKNDDFRTYVLSRTDMESLVLPILRTLYHAPDSTSHHIYMSLIILLILSEDDSFNKTIHDIPLKNITWYTERFINDISLGGLLILVVIRTITYNMTKMRDKYLHTNCLAALANMSSQFRTLHPYVCQRLVSLFETLSKRHSRLCESLKATEDLLDESENDMPDALSDVSVLEEVLRMVLEILNSVLTHQLSHNHNLVYTLLYKRHLFRPFTVHPSFQDVTQNIDVVLSYLMGRLETTKRDPGVHDVQEVIQQGVLHLPKDRLKKFPELKFKYVEENEPEEFFIPYVWTLVYQKSGLYWNPKCICMFDPSQPDV</sequence>
<evidence type="ECO:0000256" key="1">
    <source>
        <dbReference type="ARBA" id="ARBA00010603"/>
    </source>
</evidence>
<evidence type="ECO:0000256" key="4">
    <source>
        <dbReference type="ARBA" id="ARBA00023288"/>
    </source>
</evidence>
<dbReference type="EMBL" id="JAWQEG010002023">
    <property type="protein sequence ID" value="KAK3875009.1"/>
    <property type="molecule type" value="Genomic_DNA"/>
</dbReference>
<gene>
    <name evidence="6" type="ORF">Pcinc_015561</name>
    <name evidence="5" type="ORF">Pcinc_020104</name>
</gene>